<gene>
    <name evidence="1" type="ordered locus">Bmur_0168</name>
</gene>
<name>D5U4N0_BRAM5</name>
<organism evidence="1 2">
    <name type="scientific">Brachyspira murdochii (strain ATCC 51284 / DSM 12563 / 56-150)</name>
    <name type="common">Serpulina murdochii</name>
    <dbReference type="NCBI Taxonomy" id="526224"/>
    <lineage>
        <taxon>Bacteria</taxon>
        <taxon>Pseudomonadati</taxon>
        <taxon>Spirochaetota</taxon>
        <taxon>Spirochaetia</taxon>
        <taxon>Brachyspirales</taxon>
        <taxon>Brachyspiraceae</taxon>
        <taxon>Brachyspira</taxon>
    </lineage>
</organism>
<dbReference type="STRING" id="526224.Bmur_0168"/>
<evidence type="ECO:0000313" key="1">
    <source>
        <dbReference type="EMBL" id="ADG70275.1"/>
    </source>
</evidence>
<dbReference type="HOGENOM" id="CLU_2080241_0_0_12"/>
<dbReference type="OrthoDB" id="308105at2"/>
<dbReference type="RefSeq" id="WP_013112706.1">
    <property type="nucleotide sequence ID" value="NC_014150.1"/>
</dbReference>
<dbReference type="PROSITE" id="PS51257">
    <property type="entry name" value="PROKAR_LIPOPROTEIN"/>
    <property type="match status" value="1"/>
</dbReference>
<dbReference type="AlphaFoldDB" id="D5U4N0"/>
<dbReference type="EMBL" id="CP001959">
    <property type="protein sequence ID" value="ADG70275.1"/>
    <property type="molecule type" value="Genomic_DNA"/>
</dbReference>
<evidence type="ECO:0008006" key="3">
    <source>
        <dbReference type="Google" id="ProtNLM"/>
    </source>
</evidence>
<accession>D5U4N0</accession>
<protein>
    <recommendedName>
        <fullName evidence="3">Lipocalin-like domain-containing protein</fullName>
    </recommendedName>
</protein>
<evidence type="ECO:0000313" key="2">
    <source>
        <dbReference type="Proteomes" id="UP000001915"/>
    </source>
</evidence>
<dbReference type="KEGG" id="brm:Bmur_0168"/>
<sequence>MHKLYIFTLLILSALLFSCHKKEIISTEKGVVDYRFIGTWEFINATNKEKYTFFNNNKIVYSNNDKNTPDNNKVYTYEWKKEGDNYYYRLWDNELDNWSDFPIKYINTNTIKIYSDFFKKSYI</sequence>
<reference evidence="1 2" key="1">
    <citation type="journal article" date="2010" name="Stand. Genomic Sci.">
        <title>Complete genome sequence of Brachyspira murdochii type strain (56-150).</title>
        <authorList>
            <person name="Pati A."/>
            <person name="Sikorski J."/>
            <person name="Gronow S."/>
            <person name="Munk C."/>
            <person name="Lapidus A."/>
            <person name="Copeland A."/>
            <person name="Glavina Del Tio T."/>
            <person name="Nolan M."/>
            <person name="Lucas S."/>
            <person name="Chen F."/>
            <person name="Tice H."/>
            <person name="Cheng J.F."/>
            <person name="Han C."/>
            <person name="Detter J.C."/>
            <person name="Bruce D."/>
            <person name="Tapia R."/>
            <person name="Goodwin L."/>
            <person name="Pitluck S."/>
            <person name="Liolios K."/>
            <person name="Ivanova N."/>
            <person name="Mavromatis K."/>
            <person name="Mikhailova N."/>
            <person name="Chen A."/>
            <person name="Palaniappan K."/>
            <person name="Land M."/>
            <person name="Hauser L."/>
            <person name="Chang Y.J."/>
            <person name="Jeffries C.D."/>
            <person name="Spring S."/>
            <person name="Rohde M."/>
            <person name="Goker M."/>
            <person name="Bristow J."/>
            <person name="Eisen J.A."/>
            <person name="Markowitz V."/>
            <person name="Hugenholtz P."/>
            <person name="Kyrpides N.C."/>
            <person name="Klenk H.P."/>
        </authorList>
    </citation>
    <scope>NUCLEOTIDE SEQUENCE [LARGE SCALE GENOMIC DNA]</scope>
    <source>
        <strain evidence="2">ATCC 51284 / DSM 12563 / 56-150</strain>
    </source>
</reference>
<proteinExistence type="predicted"/>
<dbReference type="Proteomes" id="UP000001915">
    <property type="component" value="Chromosome"/>
</dbReference>